<organism evidence="4 5">
    <name type="scientific">Stephanodiscus triporus</name>
    <dbReference type="NCBI Taxonomy" id="2934178"/>
    <lineage>
        <taxon>Eukaryota</taxon>
        <taxon>Sar</taxon>
        <taxon>Stramenopiles</taxon>
        <taxon>Ochrophyta</taxon>
        <taxon>Bacillariophyta</taxon>
        <taxon>Coscinodiscophyceae</taxon>
        <taxon>Thalassiosirophycidae</taxon>
        <taxon>Stephanodiscales</taxon>
        <taxon>Stephanodiscaceae</taxon>
        <taxon>Stephanodiscus</taxon>
    </lineage>
</organism>
<feature type="signal peptide" evidence="2">
    <location>
        <begin position="1"/>
        <end position="18"/>
    </location>
</feature>
<dbReference type="Gene3D" id="1.10.238.10">
    <property type="entry name" value="EF-hand"/>
    <property type="match status" value="1"/>
</dbReference>
<feature type="domain" description="EF-hand" evidence="3">
    <location>
        <begin position="168"/>
        <end position="203"/>
    </location>
</feature>
<dbReference type="PROSITE" id="PS00018">
    <property type="entry name" value="EF_HAND_1"/>
    <property type="match status" value="1"/>
</dbReference>
<evidence type="ECO:0000259" key="3">
    <source>
        <dbReference type="PROSITE" id="PS50222"/>
    </source>
</evidence>
<feature type="chain" id="PRO_5044819716" description="EF-hand domain-containing protein" evidence="2">
    <location>
        <begin position="19"/>
        <end position="257"/>
    </location>
</feature>
<dbReference type="PANTHER" id="PTHR35709">
    <property type="entry name" value="PROTEIN PROTON GRADIENT REGULATION 5, CHLOROPLASTIC"/>
    <property type="match status" value="1"/>
</dbReference>
<name>A0ABD3ME08_9STRA</name>
<evidence type="ECO:0000256" key="1">
    <source>
        <dbReference type="ARBA" id="ARBA00022837"/>
    </source>
</evidence>
<evidence type="ECO:0000256" key="2">
    <source>
        <dbReference type="SAM" id="SignalP"/>
    </source>
</evidence>
<proteinExistence type="predicted"/>
<evidence type="ECO:0000313" key="4">
    <source>
        <dbReference type="EMBL" id="KAL3761837.1"/>
    </source>
</evidence>
<evidence type="ECO:0000313" key="5">
    <source>
        <dbReference type="Proteomes" id="UP001530315"/>
    </source>
</evidence>
<dbReference type="CDD" id="cd00051">
    <property type="entry name" value="EFh"/>
    <property type="match status" value="1"/>
</dbReference>
<dbReference type="Proteomes" id="UP001530315">
    <property type="component" value="Unassembled WGS sequence"/>
</dbReference>
<dbReference type="PROSITE" id="PS50222">
    <property type="entry name" value="EF_HAND_2"/>
    <property type="match status" value="1"/>
</dbReference>
<keyword evidence="1" id="KW-0106">Calcium</keyword>
<dbReference type="AlphaFoldDB" id="A0ABD3ME08"/>
<dbReference type="InterPro" id="IPR002048">
    <property type="entry name" value="EF_hand_dom"/>
</dbReference>
<reference evidence="4 5" key="1">
    <citation type="submission" date="2024-10" db="EMBL/GenBank/DDBJ databases">
        <title>Updated reference genomes for cyclostephanoid diatoms.</title>
        <authorList>
            <person name="Roberts W.R."/>
            <person name="Alverson A.J."/>
        </authorList>
    </citation>
    <scope>NUCLEOTIDE SEQUENCE [LARGE SCALE GENOMIC DNA]</scope>
    <source>
        <strain evidence="4 5">AJA276-08</strain>
    </source>
</reference>
<gene>
    <name evidence="4" type="ORF">ACHAW5_001945</name>
</gene>
<dbReference type="InterPro" id="IPR011992">
    <property type="entry name" value="EF-hand-dom_pair"/>
</dbReference>
<keyword evidence="2" id="KW-0732">Signal</keyword>
<dbReference type="EMBL" id="JALLAZ020001843">
    <property type="protein sequence ID" value="KAL3761837.1"/>
    <property type="molecule type" value="Genomic_DNA"/>
</dbReference>
<dbReference type="InterPro" id="IPR037497">
    <property type="entry name" value="PGR5"/>
</dbReference>
<dbReference type="PANTHER" id="PTHR35709:SF1">
    <property type="entry name" value="PROTEIN PROTON GRADIENT REGULATION 5, CHLOROPLASTIC"/>
    <property type="match status" value="1"/>
</dbReference>
<accession>A0ABD3ME08</accession>
<dbReference type="Pfam" id="PF13499">
    <property type="entry name" value="EF-hand_7"/>
    <property type="match status" value="1"/>
</dbReference>
<protein>
    <recommendedName>
        <fullName evidence="3">EF-hand domain-containing protein</fullName>
    </recommendedName>
</protein>
<dbReference type="SMART" id="SM00054">
    <property type="entry name" value="EFh"/>
    <property type="match status" value="2"/>
</dbReference>
<sequence length="257" mass="27306">MINRQAIIIVLAAATSNAFVVPSHSTLQQRSTFRPLFSSVQHEPTWSSASAKTAEEDLELTVKVIMASMTDDGSGVDDSDDDSPDAAPATVKMIMDIPPSPVAPKPANAVAAPKTKAGNPHKEGVFSPIVIAAGAVLGDEQLNKIRGKVIALHSDLIKSFVDTADSEFGKAVLRQLFNFVDADNSGYLDKAEVATALNMLGFKWLGEKQVDGIFARADANGDAEISLEEFMVEAPRTLRTNLVKLAKSNGGEMGLLV</sequence>
<dbReference type="SUPFAM" id="SSF47473">
    <property type="entry name" value="EF-hand"/>
    <property type="match status" value="1"/>
</dbReference>
<comment type="caution">
    <text evidence="4">The sequence shown here is derived from an EMBL/GenBank/DDBJ whole genome shotgun (WGS) entry which is preliminary data.</text>
</comment>
<dbReference type="InterPro" id="IPR018247">
    <property type="entry name" value="EF_Hand_1_Ca_BS"/>
</dbReference>
<keyword evidence="5" id="KW-1185">Reference proteome</keyword>